<gene>
    <name evidence="13" type="ORF">CHRIB12_LOCUS218</name>
</gene>
<feature type="compositionally biased region" description="Basic and acidic residues" evidence="11">
    <location>
        <begin position="149"/>
        <end position="159"/>
    </location>
</feature>
<dbReference type="FunFam" id="3.40.50.10050:FF:000001">
    <property type="entry name" value="Translation initiation factor IF-2"/>
    <property type="match status" value="1"/>
</dbReference>
<dbReference type="InterPro" id="IPR015760">
    <property type="entry name" value="TIF_IF2"/>
</dbReference>
<dbReference type="InterPro" id="IPR006847">
    <property type="entry name" value="IF2_N"/>
</dbReference>
<evidence type="ECO:0000259" key="12">
    <source>
        <dbReference type="PROSITE" id="PS51722"/>
    </source>
</evidence>
<evidence type="ECO:0000256" key="10">
    <source>
        <dbReference type="ARBA" id="ARBA00044200"/>
    </source>
</evidence>
<dbReference type="VEuPathDB" id="FungiDB:RhiirFUN_015307"/>
<keyword evidence="6" id="KW-0809">Transit peptide</keyword>
<dbReference type="Pfam" id="PF22042">
    <property type="entry name" value="EF-G_D2"/>
    <property type="match status" value="1"/>
</dbReference>
<evidence type="ECO:0000256" key="11">
    <source>
        <dbReference type="SAM" id="MobiDB-lite"/>
    </source>
</evidence>
<protein>
    <recommendedName>
        <fullName evidence="10">Translation initiation factor IF-2, mitochondrial</fullName>
    </recommendedName>
</protein>
<keyword evidence="8" id="KW-0342">GTP-binding</keyword>
<dbReference type="HAMAP" id="MF_00100_B">
    <property type="entry name" value="IF_2_B"/>
    <property type="match status" value="1"/>
</dbReference>
<dbReference type="AlphaFoldDB" id="A0A916DWZ6"/>
<keyword evidence="5" id="KW-0648">Protein biosynthesis</keyword>
<dbReference type="InterPro" id="IPR000178">
    <property type="entry name" value="TF_IF2_bacterial-like"/>
</dbReference>
<comment type="caution">
    <text evidence="13">The sequence shown here is derived from an EMBL/GenBank/DDBJ whole genome shotgun (WGS) entry which is preliminary data.</text>
</comment>
<dbReference type="PANTHER" id="PTHR43381">
    <property type="entry name" value="TRANSLATION INITIATION FACTOR IF-2-RELATED"/>
    <property type="match status" value="1"/>
</dbReference>
<dbReference type="CDD" id="cd03692">
    <property type="entry name" value="mtIF2_IVc"/>
    <property type="match status" value="1"/>
</dbReference>
<evidence type="ECO:0000313" key="14">
    <source>
        <dbReference type="Proteomes" id="UP000684084"/>
    </source>
</evidence>
<evidence type="ECO:0000256" key="7">
    <source>
        <dbReference type="ARBA" id="ARBA00023128"/>
    </source>
</evidence>
<dbReference type="InterPro" id="IPR044145">
    <property type="entry name" value="IF2_II"/>
</dbReference>
<dbReference type="GO" id="GO:0005739">
    <property type="term" value="C:mitochondrion"/>
    <property type="evidence" value="ECO:0007669"/>
    <property type="project" value="UniProtKB-SubCell"/>
</dbReference>
<dbReference type="EMBL" id="CAGKOT010000001">
    <property type="protein sequence ID" value="CAB5292852.1"/>
    <property type="molecule type" value="Genomic_DNA"/>
</dbReference>
<dbReference type="FunFam" id="3.40.50.300:FF:000019">
    <property type="entry name" value="Translation initiation factor IF-2"/>
    <property type="match status" value="1"/>
</dbReference>
<dbReference type="FunFam" id="2.40.30.10:FF:000007">
    <property type="entry name" value="Translation initiation factor IF-2"/>
    <property type="match status" value="1"/>
</dbReference>
<dbReference type="Proteomes" id="UP000684084">
    <property type="component" value="Unassembled WGS sequence"/>
</dbReference>
<proteinExistence type="inferred from homology"/>
<dbReference type="CDD" id="cd03702">
    <property type="entry name" value="IF2_mtIF2_II"/>
    <property type="match status" value="1"/>
</dbReference>
<dbReference type="FunFam" id="2.40.30.10:FF:000008">
    <property type="entry name" value="Translation initiation factor IF-2"/>
    <property type="match status" value="1"/>
</dbReference>
<dbReference type="PROSITE" id="PS51722">
    <property type="entry name" value="G_TR_2"/>
    <property type="match status" value="1"/>
</dbReference>
<evidence type="ECO:0000256" key="2">
    <source>
        <dbReference type="ARBA" id="ARBA00007733"/>
    </source>
</evidence>
<dbReference type="Pfam" id="PF11987">
    <property type="entry name" value="IF-2"/>
    <property type="match status" value="1"/>
</dbReference>
<evidence type="ECO:0000256" key="5">
    <source>
        <dbReference type="ARBA" id="ARBA00022917"/>
    </source>
</evidence>
<dbReference type="Pfam" id="PF00009">
    <property type="entry name" value="GTP_EFTU"/>
    <property type="match status" value="1"/>
</dbReference>
<comment type="subcellular location">
    <subcellularLocation>
        <location evidence="1">Mitochondrion</location>
    </subcellularLocation>
</comment>
<feature type="compositionally biased region" description="Polar residues" evidence="11">
    <location>
        <begin position="184"/>
        <end position="194"/>
    </location>
</feature>
<organism evidence="13 14">
    <name type="scientific">Rhizophagus irregularis</name>
    <dbReference type="NCBI Taxonomy" id="588596"/>
    <lineage>
        <taxon>Eukaryota</taxon>
        <taxon>Fungi</taxon>
        <taxon>Fungi incertae sedis</taxon>
        <taxon>Mucoromycota</taxon>
        <taxon>Glomeromycotina</taxon>
        <taxon>Glomeromycetes</taxon>
        <taxon>Glomerales</taxon>
        <taxon>Glomeraceae</taxon>
        <taxon>Rhizophagus</taxon>
    </lineage>
</organism>
<evidence type="ECO:0000313" key="13">
    <source>
        <dbReference type="EMBL" id="CAB5292852.1"/>
    </source>
</evidence>
<dbReference type="GO" id="GO:0003924">
    <property type="term" value="F:GTPase activity"/>
    <property type="evidence" value="ECO:0007669"/>
    <property type="project" value="InterPro"/>
</dbReference>
<comment type="function">
    <text evidence="9">One of the essential components for the initiation of protein synthesis. Protects formylmethionyl-tRNA from spontaneous hydrolysis and promotes its binding to the 30S ribosomal subunits. Also involved in the hydrolysis of GTP during the formation of the 70S ribosomal complex.</text>
</comment>
<feature type="domain" description="Tr-type G" evidence="12">
    <location>
        <begin position="432"/>
        <end position="601"/>
    </location>
</feature>
<evidence type="ECO:0000256" key="1">
    <source>
        <dbReference type="ARBA" id="ARBA00004173"/>
    </source>
</evidence>
<dbReference type="GO" id="GO:0003743">
    <property type="term" value="F:translation initiation factor activity"/>
    <property type="evidence" value="ECO:0007669"/>
    <property type="project" value="UniProtKB-KW"/>
</dbReference>
<feature type="region of interest" description="Disordered" evidence="11">
    <location>
        <begin position="149"/>
        <end position="196"/>
    </location>
</feature>
<keyword evidence="3" id="KW-0396">Initiation factor</keyword>
<evidence type="ECO:0000256" key="9">
    <source>
        <dbReference type="ARBA" id="ARBA00025162"/>
    </source>
</evidence>
<dbReference type="GO" id="GO:0005525">
    <property type="term" value="F:GTP binding"/>
    <property type="evidence" value="ECO:0007669"/>
    <property type="project" value="UniProtKB-KW"/>
</dbReference>
<evidence type="ECO:0000256" key="8">
    <source>
        <dbReference type="ARBA" id="ARBA00023134"/>
    </source>
</evidence>
<keyword evidence="4" id="KW-0547">Nucleotide-binding</keyword>
<evidence type="ECO:0000256" key="4">
    <source>
        <dbReference type="ARBA" id="ARBA00022741"/>
    </source>
</evidence>
<evidence type="ECO:0000256" key="3">
    <source>
        <dbReference type="ARBA" id="ARBA00022540"/>
    </source>
</evidence>
<dbReference type="PANTHER" id="PTHR43381:SF20">
    <property type="entry name" value="TRANSLATION INITIATION FACTOR IF-2, MITOCHONDRIAL"/>
    <property type="match status" value="1"/>
</dbReference>
<dbReference type="CDD" id="cd01887">
    <property type="entry name" value="IF2_eIF5B"/>
    <property type="match status" value="1"/>
</dbReference>
<dbReference type="Pfam" id="PF04760">
    <property type="entry name" value="IF2_N"/>
    <property type="match status" value="1"/>
</dbReference>
<sequence>MFLKSFWNIRYTKRNVFRIITSSYLTPNVILRRETKLYHNTTTLMKERPIYSAVNDRLIVDSDANISPSQFQKAKAYMKIDKLNRNKWEKPVSLFTKDYNINSSGKTKDDSLFSFRSNNEKNDLLSGTKWNKSNTSNLNDNTVERNWSKHESGILDKNRSYRKNLSKTNRINDRSKGSGGKTYEGSNRSETFNKNSKKNLTESKYIESIDYKPMESPELKYLNKHLEKHSAEEKKVQPRLFQIDQYRKEIDIKPENKVDFVSALTELKATQEINVEGEDDPSAFRARQKFSFKKDKTLETLVHRKPKFFKKERELQEEEEGYFDSFDMDYELDKSKKKDQARQIKQKLQKEIFIPDAISVSNLAKIIGVQLASFEQKLQNLGIEYVSHDHLLNAEEASLIAMEYNLNPVVNSEAAIDLFSKPKPVDMSKYPLRSPVVAILGHVDHGKTTLLDTLRKSSVAAGEAGGITQHIGAFSVTLPSERTITFLDTPGHAAFSAMRARGAHVTDIVVLVVAADDGIMPQTLEAIKHAKDAGVPMIVAINKIDRHNANSQKVRESLLANGVELEEYGGETQSVEISGLTGQGLDQLEEAIITLAELSDLRAEVDIEAEGAVIESQMEKGKGYVATILVKRGTLKQGDIIVAGTTWCKVRMMTNEKGQIIKNALPSTPVKVIGWKELPVAGDEVFQATDEELAKIVVANRKLKSSREQQLKDLEVINEKRRQRKHELDTERANSRNFKKEVWMFHQGFLKEYPMAVPHKQDIKEEKSLLDTNIRELNVVIKADVSGTSEAIIDALHGLGNKEVRVNIIDSGVGDITESDIHMANISKALVLGFNVKADKKVQLQARIDNVDMKFYEVIYHLLDEIKEQLSELLPPIVEKHVTGEATILQIFQINVKNKEFKPVAGCRVTNGSIFKNQKVRILRDNNQIWEGSLETLKQVKKDINEAKKGLECGISFEGFADFKEGDFIQSIVIKEIPRSL</sequence>
<reference evidence="13" key="1">
    <citation type="submission" date="2020-05" db="EMBL/GenBank/DDBJ databases">
        <authorList>
            <person name="Rincon C."/>
            <person name="Sanders R I."/>
            <person name="Robbins C."/>
            <person name="Chaturvedi A."/>
        </authorList>
    </citation>
    <scope>NUCLEOTIDE SEQUENCE</scope>
    <source>
        <strain evidence="13">CHB12</strain>
    </source>
</reference>
<comment type="similarity">
    <text evidence="2">Belongs to the TRAFAC class translation factor GTPase superfamily. Classic translation factor GTPase family. IF-2 subfamily.</text>
</comment>
<accession>A0A916DWZ6</accession>
<dbReference type="InterPro" id="IPR053905">
    <property type="entry name" value="EF-G-like_DII"/>
</dbReference>
<name>A0A916DWZ6_9GLOM</name>
<keyword evidence="7" id="KW-0496">Mitochondrion</keyword>
<dbReference type="NCBIfam" id="TIGR00231">
    <property type="entry name" value="small_GTP"/>
    <property type="match status" value="1"/>
</dbReference>
<evidence type="ECO:0000256" key="6">
    <source>
        <dbReference type="ARBA" id="ARBA00022946"/>
    </source>
</evidence>
<dbReference type="InterPro" id="IPR000795">
    <property type="entry name" value="T_Tr_GTP-bd_dom"/>
</dbReference>
<dbReference type="OrthoDB" id="361630at2759"/>
<dbReference type="InterPro" id="IPR023115">
    <property type="entry name" value="TIF_IF2_dom3"/>
</dbReference>
<dbReference type="InterPro" id="IPR005225">
    <property type="entry name" value="Small_GTP-bd"/>
</dbReference>